<dbReference type="InterPro" id="IPR036397">
    <property type="entry name" value="RNaseH_sf"/>
</dbReference>
<protein>
    <submittedName>
        <fullName evidence="2">Uncharacterized protein</fullName>
    </submittedName>
</protein>
<feature type="compositionally biased region" description="Low complexity" evidence="1">
    <location>
        <begin position="296"/>
        <end position="319"/>
    </location>
</feature>
<keyword evidence="3" id="KW-1185">Reference proteome</keyword>
<feature type="region of interest" description="Disordered" evidence="1">
    <location>
        <begin position="289"/>
        <end position="319"/>
    </location>
</feature>
<reference evidence="2 3" key="1">
    <citation type="journal article" date="2023" name="IScience">
        <title>Expanded male sex-determining region conserved during the evolution of homothallism in the green alga Volvox.</title>
        <authorList>
            <person name="Yamamoto K."/>
            <person name="Matsuzaki R."/>
            <person name="Mahakham W."/>
            <person name="Heman W."/>
            <person name="Sekimoto H."/>
            <person name="Kawachi M."/>
            <person name="Minakuchi Y."/>
            <person name="Toyoda A."/>
            <person name="Nozaki H."/>
        </authorList>
    </citation>
    <scope>NUCLEOTIDE SEQUENCE [LARGE SCALE GENOMIC DNA]</scope>
    <source>
        <strain evidence="2 3">NIES-4468</strain>
    </source>
</reference>
<dbReference type="Gene3D" id="3.30.420.10">
    <property type="entry name" value="Ribonuclease H-like superfamily/Ribonuclease H"/>
    <property type="match status" value="1"/>
</dbReference>
<evidence type="ECO:0000313" key="3">
    <source>
        <dbReference type="Proteomes" id="UP001165090"/>
    </source>
</evidence>
<comment type="caution">
    <text evidence="2">The sequence shown here is derived from an EMBL/GenBank/DDBJ whole genome shotgun (WGS) entry which is preliminary data.</text>
</comment>
<name>A0ABQ5S7L3_9CHLO</name>
<evidence type="ECO:0000313" key="2">
    <source>
        <dbReference type="EMBL" id="GLI65913.1"/>
    </source>
</evidence>
<dbReference type="EMBL" id="BSDZ01000026">
    <property type="protein sequence ID" value="GLI65913.1"/>
    <property type="molecule type" value="Genomic_DNA"/>
</dbReference>
<evidence type="ECO:0000256" key="1">
    <source>
        <dbReference type="SAM" id="MobiDB-lite"/>
    </source>
</evidence>
<feature type="non-terminal residue" evidence="2">
    <location>
        <position position="1"/>
    </location>
</feature>
<feature type="non-terminal residue" evidence="2">
    <location>
        <position position="319"/>
    </location>
</feature>
<organism evidence="2 3">
    <name type="scientific">Volvox africanus</name>
    <dbReference type="NCBI Taxonomy" id="51714"/>
    <lineage>
        <taxon>Eukaryota</taxon>
        <taxon>Viridiplantae</taxon>
        <taxon>Chlorophyta</taxon>
        <taxon>core chlorophytes</taxon>
        <taxon>Chlorophyceae</taxon>
        <taxon>CS clade</taxon>
        <taxon>Chlamydomonadales</taxon>
        <taxon>Volvocaceae</taxon>
        <taxon>Volvox</taxon>
    </lineage>
</organism>
<proteinExistence type="predicted"/>
<dbReference type="InterPro" id="IPR012337">
    <property type="entry name" value="RNaseH-like_sf"/>
</dbReference>
<sequence length="319" mass="34410">SHLCDTSIVKAAAEAWQDAIILFAAFGIKLRNGLDLTCACPPSEEELQRGRKKLSLFTIFQSLFPDTKLSKDKTINHQQWFARNLDAKQAKYGALDAFVSYAAGVRVLQRPGTFPLPEPYDLTLPSVSELLLAAQWVLTSQLQEANHPSRTKHDFCDAKFESDKRGLVLQVSMSRFKTRLRKGCWVELKLLGDGRRISGICVEQKGKRATVGKLRWIASGSGSGSGSGGSGVVRQAEVSGMIQHIEMQELKDTMEAAACQDLLAAVLCGKEKLLDVPLAAGVFGAGTLRQKEQKQSATSSTSPSCAAATSSAAARPAQG</sequence>
<gene>
    <name evidence="2" type="ORF">VaNZ11_009561</name>
</gene>
<dbReference type="Proteomes" id="UP001165090">
    <property type="component" value="Unassembled WGS sequence"/>
</dbReference>
<accession>A0ABQ5S7L3</accession>
<dbReference type="SUPFAM" id="SSF53098">
    <property type="entry name" value="Ribonuclease H-like"/>
    <property type="match status" value="1"/>
</dbReference>